<dbReference type="PANTHER" id="PTHR43267">
    <property type="entry name" value="TRNA THREONYLCARBAMOYLADENOSINE DEHYDRATASE"/>
    <property type="match status" value="1"/>
</dbReference>
<comment type="caution">
    <text evidence="3">The sequence shown here is derived from an EMBL/GenBank/DDBJ whole genome shotgun (WGS) entry which is preliminary data.</text>
</comment>
<feature type="compositionally biased region" description="Low complexity" evidence="1">
    <location>
        <begin position="64"/>
        <end position="73"/>
    </location>
</feature>
<reference evidence="3 4" key="1">
    <citation type="submission" date="2020-02" db="EMBL/GenBank/DDBJ databases">
        <title>Acidophilic actinobacteria isolated from forest soil.</title>
        <authorList>
            <person name="Golinska P."/>
        </authorList>
    </citation>
    <scope>NUCLEOTIDE SEQUENCE [LARGE SCALE GENOMIC DNA]</scope>
    <source>
        <strain evidence="3 4">NL8</strain>
    </source>
</reference>
<evidence type="ECO:0000259" key="2">
    <source>
        <dbReference type="Pfam" id="PF00899"/>
    </source>
</evidence>
<keyword evidence="4" id="KW-1185">Reference proteome</keyword>
<dbReference type="GO" id="GO:0016779">
    <property type="term" value="F:nucleotidyltransferase activity"/>
    <property type="evidence" value="ECO:0007669"/>
    <property type="project" value="UniProtKB-KW"/>
</dbReference>
<dbReference type="PANTHER" id="PTHR43267:SF1">
    <property type="entry name" value="TRNA THREONYLCARBAMOYLADENOSINE DEHYDRATASE"/>
    <property type="match status" value="1"/>
</dbReference>
<dbReference type="EMBL" id="JAAFYZ010000541">
    <property type="protein sequence ID" value="MBS2554780.1"/>
    <property type="molecule type" value="Genomic_DNA"/>
</dbReference>
<dbReference type="InterPro" id="IPR000594">
    <property type="entry name" value="ThiF_NAD_FAD-bd"/>
</dbReference>
<dbReference type="Proteomes" id="UP000730482">
    <property type="component" value="Unassembled WGS sequence"/>
</dbReference>
<protein>
    <submittedName>
        <fullName evidence="3">ThiF family adenylyltransferase</fullName>
    </submittedName>
</protein>
<dbReference type="InterPro" id="IPR035985">
    <property type="entry name" value="Ubiquitin-activating_enz"/>
</dbReference>
<sequence>MNAEHECGADEATGSGQAEEARRKGKRGTDQAAGDGQTGNGSSASSLGEVAPSEQSSSGGTKGGADQAASGGQSRSGGGRGVRSPASPLFARTGGILSPELADRRVLIVGAGSVGSYLVEVLARSGVGGFTIVDPDVVEAVNVGRSAFRVADVGLGKAWAAAEV</sequence>
<dbReference type="RefSeq" id="WP_212022493.1">
    <property type="nucleotide sequence ID" value="NZ_JAAFYZ010000541.1"/>
</dbReference>
<name>A0ABS5L8V7_9ACTN</name>
<feature type="domain" description="THIF-type NAD/FAD binding fold" evidence="2">
    <location>
        <begin position="100"/>
        <end position="163"/>
    </location>
</feature>
<dbReference type="SUPFAM" id="SSF69572">
    <property type="entry name" value="Activating enzymes of the ubiquitin-like proteins"/>
    <property type="match status" value="1"/>
</dbReference>
<gene>
    <name evidence="3" type="ORF">KGQ19_48820</name>
</gene>
<evidence type="ECO:0000313" key="4">
    <source>
        <dbReference type="Proteomes" id="UP000730482"/>
    </source>
</evidence>
<accession>A0ABS5L8V7</accession>
<keyword evidence="3" id="KW-0548">Nucleotidyltransferase</keyword>
<organism evidence="3 4">
    <name type="scientific">Catenulispora pinistramenti</name>
    <dbReference type="NCBI Taxonomy" id="2705254"/>
    <lineage>
        <taxon>Bacteria</taxon>
        <taxon>Bacillati</taxon>
        <taxon>Actinomycetota</taxon>
        <taxon>Actinomycetes</taxon>
        <taxon>Catenulisporales</taxon>
        <taxon>Catenulisporaceae</taxon>
        <taxon>Catenulispora</taxon>
    </lineage>
</organism>
<dbReference type="Pfam" id="PF00899">
    <property type="entry name" value="ThiF"/>
    <property type="match status" value="1"/>
</dbReference>
<dbReference type="InterPro" id="IPR045886">
    <property type="entry name" value="ThiF/MoeB/HesA"/>
</dbReference>
<feature type="non-terminal residue" evidence="3">
    <location>
        <position position="164"/>
    </location>
</feature>
<keyword evidence="3" id="KW-0808">Transferase</keyword>
<proteinExistence type="predicted"/>
<dbReference type="Gene3D" id="3.40.50.720">
    <property type="entry name" value="NAD(P)-binding Rossmann-like Domain"/>
    <property type="match status" value="1"/>
</dbReference>
<evidence type="ECO:0000256" key="1">
    <source>
        <dbReference type="SAM" id="MobiDB-lite"/>
    </source>
</evidence>
<evidence type="ECO:0000313" key="3">
    <source>
        <dbReference type="EMBL" id="MBS2554780.1"/>
    </source>
</evidence>
<feature type="region of interest" description="Disordered" evidence="1">
    <location>
        <begin position="1"/>
        <end position="95"/>
    </location>
</feature>